<comment type="caution">
    <text evidence="1">The sequence shown here is derived from an EMBL/GenBank/DDBJ whole genome shotgun (WGS) entry which is preliminary data.</text>
</comment>
<evidence type="ECO:0000313" key="2">
    <source>
        <dbReference type="Proteomes" id="UP001209878"/>
    </source>
</evidence>
<name>A0AAD9NDG6_RIDPI</name>
<reference evidence="1" key="1">
    <citation type="journal article" date="2023" name="Mol. Biol. Evol.">
        <title>Third-Generation Sequencing Reveals the Adaptive Role of the Epigenome in Three Deep-Sea Polychaetes.</title>
        <authorList>
            <person name="Perez M."/>
            <person name="Aroh O."/>
            <person name="Sun Y."/>
            <person name="Lan Y."/>
            <person name="Juniper S.K."/>
            <person name="Young C.R."/>
            <person name="Angers B."/>
            <person name="Qian P.Y."/>
        </authorList>
    </citation>
    <scope>NUCLEOTIDE SEQUENCE</scope>
    <source>
        <strain evidence="1">R07B-5</strain>
    </source>
</reference>
<dbReference type="Gene3D" id="3.30.40.10">
    <property type="entry name" value="Zinc/RING finger domain, C3HC4 (zinc finger)"/>
    <property type="match status" value="1"/>
</dbReference>
<accession>A0AAD9NDG6</accession>
<dbReference type="SUPFAM" id="SSF57903">
    <property type="entry name" value="FYVE/PHD zinc finger"/>
    <property type="match status" value="1"/>
</dbReference>
<protein>
    <recommendedName>
        <fullName evidence="3">Zinc finger PHD-type domain-containing protein</fullName>
    </recommendedName>
</protein>
<organism evidence="1 2">
    <name type="scientific">Ridgeia piscesae</name>
    <name type="common">Tubeworm</name>
    <dbReference type="NCBI Taxonomy" id="27915"/>
    <lineage>
        <taxon>Eukaryota</taxon>
        <taxon>Metazoa</taxon>
        <taxon>Spiralia</taxon>
        <taxon>Lophotrochozoa</taxon>
        <taxon>Annelida</taxon>
        <taxon>Polychaeta</taxon>
        <taxon>Sedentaria</taxon>
        <taxon>Canalipalpata</taxon>
        <taxon>Sabellida</taxon>
        <taxon>Siboglinidae</taxon>
        <taxon>Ridgeia</taxon>
    </lineage>
</organism>
<evidence type="ECO:0000313" key="1">
    <source>
        <dbReference type="EMBL" id="KAK2164558.1"/>
    </source>
</evidence>
<keyword evidence="2" id="KW-1185">Reference proteome</keyword>
<gene>
    <name evidence="1" type="ORF">NP493_1409g00028</name>
</gene>
<dbReference type="EMBL" id="JAODUO010001407">
    <property type="protein sequence ID" value="KAK2164558.1"/>
    <property type="molecule type" value="Genomic_DNA"/>
</dbReference>
<evidence type="ECO:0008006" key="3">
    <source>
        <dbReference type="Google" id="ProtNLM"/>
    </source>
</evidence>
<dbReference type="InterPro" id="IPR013083">
    <property type="entry name" value="Znf_RING/FYVE/PHD"/>
</dbReference>
<dbReference type="InterPro" id="IPR011011">
    <property type="entry name" value="Znf_FYVE_PHD"/>
</dbReference>
<sequence length="244" mass="26803">MMPNTTCRTHTVSLYLEASSDIVLSMIHTFDSLNHKKAKRSVCKLCRLSSNKENSYYNISPLTTIVLLLMKSGDVSPNPGPPGRKRTYNPKHPCCHCGKGVSGRNRAISCDSCDQWTHNKCAGVLSNDAYDELCSSGGEFTHLCNQCTLHALPFADDSDHPAIITQGNDLLSEIVEDAADQATTERPLDFECLHSKGLNFIHLNTRSLLPKLDELRILAANTKVAVIGITESWLVRRVGHGLGN</sequence>
<dbReference type="Proteomes" id="UP001209878">
    <property type="component" value="Unassembled WGS sequence"/>
</dbReference>
<dbReference type="AlphaFoldDB" id="A0AAD9NDG6"/>
<proteinExistence type="predicted"/>